<reference evidence="2" key="1">
    <citation type="submission" date="2024-03" db="EMBL/GenBank/DDBJ databases">
        <authorList>
            <consortium name="ELIXIR-Norway"/>
            <consortium name="Elixir Norway"/>
        </authorList>
    </citation>
    <scope>NUCLEOTIDE SEQUENCE</scope>
</reference>
<accession>A0ABP1BCE9</accession>
<dbReference type="EMBL" id="OZ023704">
    <property type="protein sequence ID" value="CAK9872852.1"/>
    <property type="molecule type" value="Genomic_DNA"/>
</dbReference>
<evidence type="ECO:0000313" key="2">
    <source>
        <dbReference type="EMBL" id="CAK9872852.1"/>
    </source>
</evidence>
<proteinExistence type="predicted"/>
<name>A0ABP1BCE9_9BRYO</name>
<protein>
    <submittedName>
        <fullName evidence="2">Uncharacterized protein</fullName>
    </submittedName>
</protein>
<gene>
    <name evidence="2" type="ORF">CSSPJE1EN2_LOCUS15422</name>
</gene>
<sequence>MERWANGLGAVEKSSEPRRTHCEPVVAPQHHSEEEVGINCNDIAPQRSCKLDAAILHERKKGGKSQTKFYGAMHSQVIGFLGEALARMTAIQAMEEYGVSQYASSIQFINKLITAARSPVQPCTVDESTPDICSTIEVSTEETDGQSVDAVHEDGQHLASLTKSLDWILAEAKFLRTSSTKSFDRQIKVVQMYPFIIPPQELHTRN</sequence>
<dbReference type="Proteomes" id="UP001497522">
    <property type="component" value="Chromosome 3"/>
</dbReference>
<evidence type="ECO:0000256" key="1">
    <source>
        <dbReference type="SAM" id="MobiDB-lite"/>
    </source>
</evidence>
<feature type="region of interest" description="Disordered" evidence="1">
    <location>
        <begin position="1"/>
        <end position="20"/>
    </location>
</feature>
<keyword evidence="3" id="KW-1185">Reference proteome</keyword>
<evidence type="ECO:0000313" key="3">
    <source>
        <dbReference type="Proteomes" id="UP001497522"/>
    </source>
</evidence>
<organism evidence="2 3">
    <name type="scientific">Sphagnum jensenii</name>
    <dbReference type="NCBI Taxonomy" id="128206"/>
    <lineage>
        <taxon>Eukaryota</taxon>
        <taxon>Viridiplantae</taxon>
        <taxon>Streptophyta</taxon>
        <taxon>Embryophyta</taxon>
        <taxon>Bryophyta</taxon>
        <taxon>Sphagnophytina</taxon>
        <taxon>Sphagnopsida</taxon>
        <taxon>Sphagnales</taxon>
        <taxon>Sphagnaceae</taxon>
        <taxon>Sphagnum</taxon>
    </lineage>
</organism>